<reference evidence="1" key="1">
    <citation type="submission" date="2019-03" db="EMBL/GenBank/DDBJ databases">
        <authorList>
            <person name="Danneels B."/>
        </authorList>
    </citation>
    <scope>NUCLEOTIDE SEQUENCE</scope>
</reference>
<dbReference type="AlphaFoldDB" id="A0A484P9I8"/>
<name>A0A484P9I8_9ZZZZ</name>
<protein>
    <submittedName>
        <fullName evidence="1">Uncharacterized protein</fullName>
    </submittedName>
</protein>
<proteinExistence type="predicted"/>
<dbReference type="EMBL" id="CAADHY010000015">
    <property type="protein sequence ID" value="VFR21409.1"/>
    <property type="molecule type" value="Genomic_DNA"/>
</dbReference>
<organism evidence="1">
    <name type="scientific">plant metagenome</name>
    <dbReference type="NCBI Taxonomy" id="1297885"/>
    <lineage>
        <taxon>unclassified sequences</taxon>
        <taxon>metagenomes</taxon>
        <taxon>organismal metagenomes</taxon>
    </lineage>
</organism>
<gene>
    <name evidence="1" type="ORF">AMP9_3976</name>
</gene>
<sequence>MPASSSPQPLFHIDECSYLMTDTCIRGEQGNLIFLSVWARDTAAQQFLARLTLGHDEDGMDIITEPGSTAPVFVHSVVRLKKRFTSSYRRTLFGLLVNLCVVAAHVRRLATLRRACIMIAWPRVCRRCRRIWPNVSASTTRNACAVWPQS</sequence>
<evidence type="ECO:0000313" key="1">
    <source>
        <dbReference type="EMBL" id="VFR21409.1"/>
    </source>
</evidence>
<accession>A0A484P9I8</accession>